<dbReference type="InterPro" id="IPR050640">
    <property type="entry name" value="Bact_2-comp_sensor_kinase"/>
</dbReference>
<feature type="transmembrane region" description="Helical" evidence="1">
    <location>
        <begin position="33"/>
        <end position="51"/>
    </location>
</feature>
<keyword evidence="3" id="KW-0808">Transferase</keyword>
<evidence type="ECO:0000256" key="1">
    <source>
        <dbReference type="SAM" id="Phobius"/>
    </source>
</evidence>
<keyword evidence="1" id="KW-1133">Transmembrane helix</keyword>
<comment type="caution">
    <text evidence="3">The sequence shown here is derived from an EMBL/GenBank/DDBJ whole genome shotgun (WGS) entry which is preliminary data.</text>
</comment>
<evidence type="ECO:0000259" key="2">
    <source>
        <dbReference type="Pfam" id="PF06580"/>
    </source>
</evidence>
<dbReference type="PANTHER" id="PTHR34220:SF7">
    <property type="entry name" value="SENSOR HISTIDINE KINASE YPDA"/>
    <property type="match status" value="1"/>
</dbReference>
<gene>
    <name evidence="3" type="ORF">GCM10023091_15560</name>
</gene>
<dbReference type="PANTHER" id="PTHR34220">
    <property type="entry name" value="SENSOR HISTIDINE KINASE YPDA"/>
    <property type="match status" value="1"/>
</dbReference>
<dbReference type="Pfam" id="PF06580">
    <property type="entry name" value="His_kinase"/>
    <property type="match status" value="1"/>
</dbReference>
<evidence type="ECO:0000313" key="3">
    <source>
        <dbReference type="EMBL" id="GAA4436958.1"/>
    </source>
</evidence>
<accession>A0ABP8LVE4</accession>
<keyword evidence="1" id="KW-0812">Transmembrane</keyword>
<proteinExistence type="predicted"/>
<evidence type="ECO:0000313" key="4">
    <source>
        <dbReference type="Proteomes" id="UP001501508"/>
    </source>
</evidence>
<organism evidence="3 4">
    <name type="scientific">Ravibacter arvi</name>
    <dbReference type="NCBI Taxonomy" id="2051041"/>
    <lineage>
        <taxon>Bacteria</taxon>
        <taxon>Pseudomonadati</taxon>
        <taxon>Bacteroidota</taxon>
        <taxon>Cytophagia</taxon>
        <taxon>Cytophagales</taxon>
        <taxon>Spirosomataceae</taxon>
        <taxon>Ravibacter</taxon>
    </lineage>
</organism>
<dbReference type="GO" id="GO:0016301">
    <property type="term" value="F:kinase activity"/>
    <property type="evidence" value="ECO:0007669"/>
    <property type="project" value="UniProtKB-KW"/>
</dbReference>
<dbReference type="Gene3D" id="3.30.565.10">
    <property type="entry name" value="Histidine kinase-like ATPase, C-terminal domain"/>
    <property type="match status" value="1"/>
</dbReference>
<dbReference type="InterPro" id="IPR010559">
    <property type="entry name" value="Sig_transdc_His_kin_internal"/>
</dbReference>
<keyword evidence="4" id="KW-1185">Reference proteome</keyword>
<protein>
    <submittedName>
        <fullName evidence="3">Histidine kinase</fullName>
    </submittedName>
</protein>
<sequence length="377" mass="43392">MGLRAARYKSSVARLSNFVVYVKISAGHKYSNIFAHLLMWCLLGTFLLLWQPLTWRIHIPAEFWYKQALLLLFLVALFYTNTEVLIPRLLQQSKIPLFIVINFALAVLISFLVEQIETRLQLRDIMNRAFRAAREGGVMKREEVVDYFSLLFTLIIFGVSTITATVQSWQNNRLAREELEKQKLESELSFLKAQINPHFFFNTLNNIYALTQINHEKAGAAIHKLSRMMRYVLYDTLQDKVMLRQEIAFLEDYVELMKLRLTEKVDLKLHIDDEITDVPVAPMLFLPIVENAFKHGTSATEPSSIEISVTQPPGGVHLMVSNTLFADKNRSLEESNGIGLTNTSRRLDILYPGCYQLQVSENSKEKKFTVSLNLQVN</sequence>
<feature type="transmembrane region" description="Helical" evidence="1">
    <location>
        <begin position="94"/>
        <end position="113"/>
    </location>
</feature>
<name>A0ABP8LVE4_9BACT</name>
<dbReference type="SUPFAM" id="SSF55874">
    <property type="entry name" value="ATPase domain of HSP90 chaperone/DNA topoisomerase II/histidine kinase"/>
    <property type="match status" value="1"/>
</dbReference>
<dbReference type="EMBL" id="BAABEY010000016">
    <property type="protein sequence ID" value="GAA4436958.1"/>
    <property type="molecule type" value="Genomic_DNA"/>
</dbReference>
<keyword evidence="1" id="KW-0472">Membrane</keyword>
<feature type="transmembrane region" description="Helical" evidence="1">
    <location>
        <begin position="147"/>
        <end position="166"/>
    </location>
</feature>
<reference evidence="4" key="1">
    <citation type="journal article" date="2019" name="Int. J. Syst. Evol. Microbiol.">
        <title>The Global Catalogue of Microorganisms (GCM) 10K type strain sequencing project: providing services to taxonomists for standard genome sequencing and annotation.</title>
        <authorList>
            <consortium name="The Broad Institute Genomics Platform"/>
            <consortium name="The Broad Institute Genome Sequencing Center for Infectious Disease"/>
            <person name="Wu L."/>
            <person name="Ma J."/>
        </authorList>
    </citation>
    <scope>NUCLEOTIDE SEQUENCE [LARGE SCALE GENOMIC DNA]</scope>
    <source>
        <strain evidence="4">JCM 31920</strain>
    </source>
</reference>
<keyword evidence="3" id="KW-0418">Kinase</keyword>
<feature type="domain" description="Signal transduction histidine kinase internal region" evidence="2">
    <location>
        <begin position="187"/>
        <end position="264"/>
    </location>
</feature>
<dbReference type="InterPro" id="IPR036890">
    <property type="entry name" value="HATPase_C_sf"/>
</dbReference>
<dbReference type="Proteomes" id="UP001501508">
    <property type="component" value="Unassembled WGS sequence"/>
</dbReference>
<feature type="transmembrane region" description="Helical" evidence="1">
    <location>
        <begin position="63"/>
        <end position="82"/>
    </location>
</feature>